<keyword evidence="5" id="KW-0496">Mitochondrion</keyword>
<evidence type="ECO:0000256" key="5">
    <source>
        <dbReference type="ARBA" id="ARBA00023128"/>
    </source>
</evidence>
<keyword evidence="10" id="KW-1185">Reference proteome</keyword>
<feature type="region of interest" description="Disordered" evidence="7">
    <location>
        <begin position="1"/>
        <end position="24"/>
    </location>
</feature>
<proteinExistence type="predicted"/>
<feature type="domain" description="AB hydrolase-1" evidence="8">
    <location>
        <begin position="32"/>
        <end position="161"/>
    </location>
</feature>
<dbReference type="InterPro" id="IPR000073">
    <property type="entry name" value="AB_hydrolase_1"/>
</dbReference>
<dbReference type="PANTHER" id="PTHR48182:SF2">
    <property type="entry name" value="PROTEIN SERAC1"/>
    <property type="match status" value="1"/>
</dbReference>
<dbReference type="EMBL" id="JASWJB010000075">
    <property type="protein sequence ID" value="KAK2601581.1"/>
    <property type="molecule type" value="Genomic_DNA"/>
</dbReference>
<sequence>MPGKSESGKKPDKTGLGDPLYQPEGGKTEVDIVFVHGLGGDRIDTWTWRDKDLDDTTFWPGDRELLPTDCPTARILSFGYNADIAKFYPESSKTISPTLTIDDYSTALLESLRQLRGDEDLNRPIIFVAHSMGGLVVANALCRDQKKTIADHTIGTLFLGTPFLGSSKAKYAVIATAILDYIIPTQRLNVKDLEVRSKKLTEICETFAKFLKARDRSRDQPHLEVACFFEERPMSKRTGFVVPRESATWLGVDALSIPANHVKMAKFEDNHGSDYKMVVGKLKEWVNDIEKNKGGGGGVGGLNAQSITITQGETKYDNSPNFGVQVGNVVGTTKDANRIIGGSVGTVNYGGPQPPPEKR</sequence>
<evidence type="ECO:0000256" key="7">
    <source>
        <dbReference type="SAM" id="MobiDB-lite"/>
    </source>
</evidence>
<dbReference type="InterPro" id="IPR029058">
    <property type="entry name" value="AB_hydrolase_fold"/>
</dbReference>
<dbReference type="GO" id="GO:0016020">
    <property type="term" value="C:membrane"/>
    <property type="evidence" value="ECO:0007669"/>
    <property type="project" value="UniProtKB-SubCell"/>
</dbReference>
<evidence type="ECO:0000313" key="9">
    <source>
        <dbReference type="EMBL" id="KAK2601581.1"/>
    </source>
</evidence>
<dbReference type="SUPFAM" id="SSF53474">
    <property type="entry name" value="alpha/beta-Hydrolases"/>
    <property type="match status" value="1"/>
</dbReference>
<dbReference type="Gene3D" id="3.40.50.1820">
    <property type="entry name" value="alpha/beta hydrolase"/>
    <property type="match status" value="1"/>
</dbReference>
<name>A0AAJ0CTG4_9HYPO</name>
<protein>
    <recommendedName>
        <fullName evidence="8">AB hydrolase-1 domain-containing protein</fullName>
    </recommendedName>
</protein>
<keyword evidence="6" id="KW-0472">Membrane</keyword>
<dbReference type="Proteomes" id="UP001251528">
    <property type="component" value="Unassembled WGS sequence"/>
</dbReference>
<dbReference type="GO" id="GO:0005783">
    <property type="term" value="C:endoplasmic reticulum"/>
    <property type="evidence" value="ECO:0007669"/>
    <property type="project" value="UniProtKB-SubCell"/>
</dbReference>
<feature type="compositionally biased region" description="Basic and acidic residues" evidence="7">
    <location>
        <begin position="1"/>
        <end position="15"/>
    </location>
</feature>
<evidence type="ECO:0000259" key="8">
    <source>
        <dbReference type="Pfam" id="PF12697"/>
    </source>
</evidence>
<dbReference type="GO" id="GO:0005739">
    <property type="term" value="C:mitochondrion"/>
    <property type="evidence" value="ECO:0007669"/>
    <property type="project" value="UniProtKB-SubCell"/>
</dbReference>
<gene>
    <name evidence="9" type="ORF">QQS21_004899</name>
</gene>
<dbReference type="PANTHER" id="PTHR48182">
    <property type="entry name" value="PROTEIN SERAC1"/>
    <property type="match status" value="1"/>
</dbReference>
<keyword evidence="4" id="KW-0256">Endoplasmic reticulum</keyword>
<evidence type="ECO:0000256" key="2">
    <source>
        <dbReference type="ARBA" id="ARBA00004240"/>
    </source>
</evidence>
<dbReference type="AlphaFoldDB" id="A0AAJ0CTG4"/>
<accession>A0AAJ0CTG4</accession>
<comment type="caution">
    <text evidence="9">The sequence shown here is derived from an EMBL/GenBank/DDBJ whole genome shotgun (WGS) entry which is preliminary data.</text>
</comment>
<evidence type="ECO:0000256" key="4">
    <source>
        <dbReference type="ARBA" id="ARBA00022824"/>
    </source>
</evidence>
<dbReference type="InterPro" id="IPR052374">
    <property type="entry name" value="SERAC1"/>
</dbReference>
<dbReference type="Pfam" id="PF12697">
    <property type="entry name" value="Abhydrolase_6"/>
    <property type="match status" value="1"/>
</dbReference>
<evidence type="ECO:0000256" key="6">
    <source>
        <dbReference type="ARBA" id="ARBA00023136"/>
    </source>
</evidence>
<evidence type="ECO:0000256" key="1">
    <source>
        <dbReference type="ARBA" id="ARBA00004173"/>
    </source>
</evidence>
<comment type="subcellular location">
    <subcellularLocation>
        <location evidence="2">Endoplasmic reticulum</location>
    </subcellularLocation>
    <subcellularLocation>
        <location evidence="3">Membrane</location>
    </subcellularLocation>
    <subcellularLocation>
        <location evidence="1">Mitochondrion</location>
    </subcellularLocation>
</comment>
<evidence type="ECO:0000313" key="10">
    <source>
        <dbReference type="Proteomes" id="UP001251528"/>
    </source>
</evidence>
<evidence type="ECO:0000256" key="3">
    <source>
        <dbReference type="ARBA" id="ARBA00004370"/>
    </source>
</evidence>
<organism evidence="9 10">
    <name type="scientific">Conoideocrella luteorostrata</name>
    <dbReference type="NCBI Taxonomy" id="1105319"/>
    <lineage>
        <taxon>Eukaryota</taxon>
        <taxon>Fungi</taxon>
        <taxon>Dikarya</taxon>
        <taxon>Ascomycota</taxon>
        <taxon>Pezizomycotina</taxon>
        <taxon>Sordariomycetes</taxon>
        <taxon>Hypocreomycetidae</taxon>
        <taxon>Hypocreales</taxon>
        <taxon>Clavicipitaceae</taxon>
        <taxon>Conoideocrella</taxon>
    </lineage>
</organism>
<reference evidence="9" key="1">
    <citation type="submission" date="2023-06" db="EMBL/GenBank/DDBJ databases">
        <title>Conoideocrella luteorostrata (Hypocreales: Clavicipitaceae), a potential biocontrol fungus for elongate hemlock scale in United States Christmas tree production areas.</title>
        <authorList>
            <person name="Barrett H."/>
            <person name="Lovett B."/>
            <person name="Macias A.M."/>
            <person name="Stajich J.E."/>
            <person name="Kasson M.T."/>
        </authorList>
    </citation>
    <scope>NUCLEOTIDE SEQUENCE</scope>
    <source>
        <strain evidence="9">ARSEF 14590</strain>
    </source>
</reference>